<dbReference type="WBParaSite" id="TASK_0000037401-mRNA-1">
    <property type="protein sequence ID" value="TASK_0000037401-mRNA-1"/>
    <property type="gene ID" value="TASK_0000037401"/>
</dbReference>
<feature type="compositionally biased region" description="Polar residues" evidence="2">
    <location>
        <begin position="24"/>
        <end position="34"/>
    </location>
</feature>
<dbReference type="OrthoDB" id="6246457at2759"/>
<accession>A0A0R3VT35</accession>
<feature type="region of interest" description="Disordered" evidence="2">
    <location>
        <begin position="24"/>
        <end position="54"/>
    </location>
</feature>
<reference evidence="5" key="1">
    <citation type="submission" date="2017-02" db="UniProtKB">
        <authorList>
            <consortium name="WormBaseParasite"/>
        </authorList>
    </citation>
    <scope>IDENTIFICATION</scope>
</reference>
<sequence length="296" mass="34044">MLNLFSRSTGRHYSNRFEYSSTNYPRRQSVTPSGKTIRRHTYEGTGAPSPLLASSVHPQKADLTSRHLESSDRFTSKLDQLSCLLGWKRKESLQPEFFEAWDRHTTLMGEFREIMGLVEHIEKVYEASKNKQPLARFKQLRACIQRTHLFLQVCEVHSSVAKDVAMYYSMNGGSESDLNFQRSIQGGSVIGSQVKEAEAFRKKEQAFDRVDLQQLMSDLGRLKEENEVLTAQSKLLLAELKWLCDRYTDIRGINPISKYFFLKRIIRKVIYGDTLREVSYVIVSSGSMKSPIRVVT</sequence>
<protein>
    <submittedName>
        <fullName evidence="5">t-SNARE coiled-coil homology domain-containing protein</fullName>
    </submittedName>
</protein>
<dbReference type="EMBL" id="UYRS01000046">
    <property type="protein sequence ID" value="VDK20803.1"/>
    <property type="molecule type" value="Genomic_DNA"/>
</dbReference>
<dbReference type="Proteomes" id="UP000282613">
    <property type="component" value="Unassembled WGS sequence"/>
</dbReference>
<keyword evidence="4" id="KW-1185">Reference proteome</keyword>
<evidence type="ECO:0000256" key="1">
    <source>
        <dbReference type="SAM" id="Coils"/>
    </source>
</evidence>
<evidence type="ECO:0000256" key="2">
    <source>
        <dbReference type="SAM" id="MobiDB-lite"/>
    </source>
</evidence>
<organism evidence="5">
    <name type="scientific">Taenia asiatica</name>
    <name type="common">Asian tapeworm</name>
    <dbReference type="NCBI Taxonomy" id="60517"/>
    <lineage>
        <taxon>Eukaryota</taxon>
        <taxon>Metazoa</taxon>
        <taxon>Spiralia</taxon>
        <taxon>Lophotrochozoa</taxon>
        <taxon>Platyhelminthes</taxon>
        <taxon>Cestoda</taxon>
        <taxon>Eucestoda</taxon>
        <taxon>Cyclophyllidea</taxon>
        <taxon>Taeniidae</taxon>
        <taxon>Taenia</taxon>
    </lineage>
</organism>
<keyword evidence="1" id="KW-0175">Coiled coil</keyword>
<evidence type="ECO:0000313" key="5">
    <source>
        <dbReference type="WBParaSite" id="TASK_0000037401-mRNA-1"/>
    </source>
</evidence>
<evidence type="ECO:0000313" key="3">
    <source>
        <dbReference type="EMBL" id="VDK20803.1"/>
    </source>
</evidence>
<name>A0A0R3VT35_TAEAS</name>
<reference evidence="3 4" key="2">
    <citation type="submission" date="2018-11" db="EMBL/GenBank/DDBJ databases">
        <authorList>
            <consortium name="Pathogen Informatics"/>
        </authorList>
    </citation>
    <scope>NUCLEOTIDE SEQUENCE [LARGE SCALE GENOMIC DNA]</scope>
</reference>
<gene>
    <name evidence="3" type="ORF">TASK_LOCUS375</name>
</gene>
<evidence type="ECO:0000313" key="4">
    <source>
        <dbReference type="Proteomes" id="UP000282613"/>
    </source>
</evidence>
<dbReference type="AlphaFoldDB" id="A0A0R3VT35"/>
<feature type="coiled-coil region" evidence="1">
    <location>
        <begin position="212"/>
        <end position="239"/>
    </location>
</feature>
<proteinExistence type="predicted"/>